<feature type="transmembrane region" description="Helical" evidence="1">
    <location>
        <begin position="74"/>
        <end position="92"/>
    </location>
</feature>
<keyword evidence="1" id="KW-0472">Membrane</keyword>
<sequence>MKYTICLAALVLALTVSAQAAEVPRELERAAPEAAEDLADGDLSGGTGFAEGVGDILSRLADQAGEVVRERTKGAAAVLLAVVLCGAVEGFARSAGGRTALALLPMAGALSVTLASAGSLDTLMGLGSQTIGELADFSSVLLPTLAAATAATGAVTTATVQQVSTVFFVDLLLRLIRELLLPLVYLYIGLLTAAACLPENRLGAIAEGLKKLVTWVLTTALLVFTVYLSVVRIISGSADGAAVKVAKAAISGVVPVVGGIIADASETVLAGAGMLKNTIGVFGMLAILAACAYPFLQLGVQYLLYKVTAYLASVVGTPGLCKLIDGLGGAFGLILGMTGSCALLLLISVLASVGAVMP</sequence>
<feature type="transmembrane region" description="Helical" evidence="1">
    <location>
        <begin position="212"/>
        <end position="235"/>
    </location>
</feature>
<feature type="chain" id="PRO_5039535015" evidence="2">
    <location>
        <begin position="21"/>
        <end position="358"/>
    </location>
</feature>
<evidence type="ECO:0000256" key="1">
    <source>
        <dbReference type="SAM" id="Phobius"/>
    </source>
</evidence>
<gene>
    <name evidence="3" type="ORF">H9787_05885</name>
</gene>
<keyword evidence="2" id="KW-0732">Signal</keyword>
<keyword evidence="1" id="KW-0812">Transmembrane</keyword>
<feature type="transmembrane region" description="Helical" evidence="1">
    <location>
        <begin position="274"/>
        <end position="296"/>
    </location>
</feature>
<feature type="signal peptide" evidence="2">
    <location>
        <begin position="1"/>
        <end position="20"/>
    </location>
</feature>
<reference evidence="3" key="1">
    <citation type="journal article" date="2021" name="PeerJ">
        <title>Extensive microbial diversity within the chicken gut microbiome revealed by metagenomics and culture.</title>
        <authorList>
            <person name="Gilroy R."/>
            <person name="Ravi A."/>
            <person name="Getino M."/>
            <person name="Pursley I."/>
            <person name="Horton D.L."/>
            <person name="Alikhan N.F."/>
            <person name="Baker D."/>
            <person name="Gharbi K."/>
            <person name="Hall N."/>
            <person name="Watson M."/>
            <person name="Adriaenssens E.M."/>
            <person name="Foster-Nyarko E."/>
            <person name="Jarju S."/>
            <person name="Secka A."/>
            <person name="Antonio M."/>
            <person name="Oren A."/>
            <person name="Chaudhuri R.R."/>
            <person name="La Ragione R."/>
            <person name="Hildebrand F."/>
            <person name="Pallen M.J."/>
        </authorList>
    </citation>
    <scope>NUCLEOTIDE SEQUENCE</scope>
    <source>
        <strain evidence="3">ChiBcec18-1249</strain>
    </source>
</reference>
<dbReference type="EMBL" id="DWZJ01000050">
    <property type="protein sequence ID" value="HJB13224.1"/>
    <property type="molecule type" value="Genomic_DNA"/>
</dbReference>
<dbReference type="AlphaFoldDB" id="A0A9D2LIF0"/>
<evidence type="ECO:0000313" key="4">
    <source>
        <dbReference type="Proteomes" id="UP000823824"/>
    </source>
</evidence>
<dbReference type="Proteomes" id="UP000823824">
    <property type="component" value="Unassembled WGS sequence"/>
</dbReference>
<feature type="transmembrane region" description="Helical" evidence="1">
    <location>
        <begin position="302"/>
        <end position="321"/>
    </location>
</feature>
<reference evidence="3" key="2">
    <citation type="submission" date="2021-04" db="EMBL/GenBank/DDBJ databases">
        <authorList>
            <person name="Gilroy R."/>
        </authorList>
    </citation>
    <scope>NUCLEOTIDE SEQUENCE</scope>
    <source>
        <strain evidence="3">ChiBcec18-1249</strain>
    </source>
</reference>
<dbReference type="Pfam" id="PF09546">
    <property type="entry name" value="Spore_III_AE"/>
    <property type="match status" value="1"/>
</dbReference>
<protein>
    <submittedName>
        <fullName evidence="3">Stage III sporulation protein AE</fullName>
    </submittedName>
</protein>
<comment type="caution">
    <text evidence="3">The sequence shown here is derived from an EMBL/GenBank/DDBJ whole genome shotgun (WGS) entry which is preliminary data.</text>
</comment>
<feature type="transmembrane region" description="Helical" evidence="1">
    <location>
        <begin position="241"/>
        <end position="262"/>
    </location>
</feature>
<proteinExistence type="predicted"/>
<feature type="transmembrane region" description="Helical" evidence="1">
    <location>
        <begin position="333"/>
        <end position="357"/>
    </location>
</feature>
<evidence type="ECO:0000313" key="3">
    <source>
        <dbReference type="EMBL" id="HJB13224.1"/>
    </source>
</evidence>
<keyword evidence="1" id="KW-1133">Transmembrane helix</keyword>
<dbReference type="InterPro" id="IPR014194">
    <property type="entry name" value="Spore_III_AE"/>
</dbReference>
<name>A0A9D2LIF0_9FIRM</name>
<organism evidence="3 4">
    <name type="scientific">Candidatus Oscillibacter excrementigallinarum</name>
    <dbReference type="NCBI Taxonomy" id="2838716"/>
    <lineage>
        <taxon>Bacteria</taxon>
        <taxon>Bacillati</taxon>
        <taxon>Bacillota</taxon>
        <taxon>Clostridia</taxon>
        <taxon>Eubacteriales</taxon>
        <taxon>Oscillospiraceae</taxon>
        <taxon>Oscillibacter</taxon>
    </lineage>
</organism>
<evidence type="ECO:0000256" key="2">
    <source>
        <dbReference type="SAM" id="SignalP"/>
    </source>
</evidence>
<accession>A0A9D2LIF0</accession>
<feature type="transmembrane region" description="Helical" evidence="1">
    <location>
        <begin position="179"/>
        <end position="200"/>
    </location>
</feature>